<evidence type="ECO:0000256" key="6">
    <source>
        <dbReference type="SAM" id="MobiDB-lite"/>
    </source>
</evidence>
<dbReference type="InterPro" id="IPR053924">
    <property type="entry name" value="RecX_HTH_2nd"/>
</dbReference>
<dbReference type="Proteomes" id="UP000279859">
    <property type="component" value="Unassembled WGS sequence"/>
</dbReference>
<evidence type="ECO:0000256" key="4">
    <source>
        <dbReference type="ARBA" id="ARBA00022490"/>
    </source>
</evidence>
<evidence type="ECO:0000256" key="3">
    <source>
        <dbReference type="ARBA" id="ARBA00018111"/>
    </source>
</evidence>
<feature type="region of interest" description="Disordered" evidence="6">
    <location>
        <begin position="1"/>
        <end position="74"/>
    </location>
</feature>
<dbReference type="AlphaFoldDB" id="A0A3M8LCW2"/>
<dbReference type="Pfam" id="PF21981">
    <property type="entry name" value="RecX_HTH3"/>
    <property type="match status" value="1"/>
</dbReference>
<evidence type="ECO:0000313" key="9">
    <source>
        <dbReference type="EMBL" id="RNE62504.1"/>
    </source>
</evidence>
<keyword evidence="10" id="KW-1185">Reference proteome</keyword>
<evidence type="ECO:0000259" key="8">
    <source>
        <dbReference type="Pfam" id="PF21981"/>
    </source>
</evidence>
<proteinExistence type="inferred from homology"/>
<comment type="caution">
    <text evidence="9">The sequence shown here is derived from an EMBL/GenBank/DDBJ whole genome shotgun (WGS) entry which is preliminary data.</text>
</comment>
<dbReference type="GO" id="GO:0006282">
    <property type="term" value="P:regulation of DNA repair"/>
    <property type="evidence" value="ECO:0007669"/>
    <property type="project" value="UniProtKB-UniRule"/>
</dbReference>
<feature type="domain" description="RecX second three-helical" evidence="7">
    <location>
        <begin position="123"/>
        <end position="164"/>
    </location>
</feature>
<dbReference type="HAMAP" id="MF_01114">
    <property type="entry name" value="RecX"/>
    <property type="match status" value="1"/>
</dbReference>
<feature type="compositionally biased region" description="Basic and acidic residues" evidence="6">
    <location>
        <begin position="1"/>
        <end position="12"/>
    </location>
</feature>
<organism evidence="9 10">
    <name type="scientific">Cryobacterium tepidiphilum</name>
    <dbReference type="NCBI Taxonomy" id="2486026"/>
    <lineage>
        <taxon>Bacteria</taxon>
        <taxon>Bacillati</taxon>
        <taxon>Actinomycetota</taxon>
        <taxon>Actinomycetes</taxon>
        <taxon>Micrococcales</taxon>
        <taxon>Microbacteriaceae</taxon>
        <taxon>Cryobacterium</taxon>
    </lineage>
</organism>
<evidence type="ECO:0000256" key="2">
    <source>
        <dbReference type="ARBA" id="ARBA00009695"/>
    </source>
</evidence>
<comment type="subcellular location">
    <subcellularLocation>
        <location evidence="1 5">Cytoplasm</location>
    </subcellularLocation>
</comment>
<evidence type="ECO:0000313" key="10">
    <source>
        <dbReference type="Proteomes" id="UP000279859"/>
    </source>
</evidence>
<name>A0A3M8LCW2_9MICO</name>
<feature type="domain" description="RecX third three-helical" evidence="8">
    <location>
        <begin position="170"/>
        <end position="215"/>
    </location>
</feature>
<gene>
    <name evidence="5" type="primary">recX</name>
    <name evidence="9" type="ORF">EEJ31_07750</name>
</gene>
<dbReference type="PANTHER" id="PTHR33602:SF1">
    <property type="entry name" value="REGULATORY PROTEIN RECX FAMILY PROTEIN"/>
    <property type="match status" value="1"/>
</dbReference>
<dbReference type="InterPro" id="IPR003783">
    <property type="entry name" value="Regulatory_RecX"/>
</dbReference>
<evidence type="ECO:0000259" key="7">
    <source>
        <dbReference type="Pfam" id="PF02631"/>
    </source>
</evidence>
<evidence type="ECO:0000256" key="1">
    <source>
        <dbReference type="ARBA" id="ARBA00004496"/>
    </source>
</evidence>
<feature type="compositionally biased region" description="Basic and acidic residues" evidence="6">
    <location>
        <begin position="41"/>
        <end position="51"/>
    </location>
</feature>
<reference evidence="9 10" key="1">
    <citation type="submission" date="2018-11" db="EMBL/GenBank/DDBJ databases">
        <title>Cryobacterium sp. nov., isolated from rhizosphere soil of lettuce.</title>
        <authorList>
            <person name="Wang Y."/>
        </authorList>
    </citation>
    <scope>NUCLEOTIDE SEQUENCE [LARGE SCALE GENOMIC DNA]</scope>
    <source>
        <strain evidence="9 10">NEAU-85</strain>
    </source>
</reference>
<dbReference type="Pfam" id="PF02631">
    <property type="entry name" value="RecX_HTH2"/>
    <property type="match status" value="1"/>
</dbReference>
<dbReference type="OrthoDB" id="5244465at2"/>
<dbReference type="RefSeq" id="WP_123045734.1">
    <property type="nucleotide sequence ID" value="NZ_RDSR01000010.1"/>
</dbReference>
<dbReference type="InterPro" id="IPR053925">
    <property type="entry name" value="RecX_HTH_3rd"/>
</dbReference>
<dbReference type="EMBL" id="RDSR01000010">
    <property type="protein sequence ID" value="RNE62504.1"/>
    <property type="molecule type" value="Genomic_DNA"/>
</dbReference>
<comment type="function">
    <text evidence="5">Modulates RecA activity.</text>
</comment>
<evidence type="ECO:0000256" key="5">
    <source>
        <dbReference type="HAMAP-Rule" id="MF_01114"/>
    </source>
</evidence>
<keyword evidence="4 5" id="KW-0963">Cytoplasm</keyword>
<comment type="similarity">
    <text evidence="2 5">Belongs to the RecX family.</text>
</comment>
<dbReference type="PANTHER" id="PTHR33602">
    <property type="entry name" value="REGULATORY PROTEIN RECX FAMILY PROTEIN"/>
    <property type="match status" value="1"/>
</dbReference>
<sequence>MVRFEPVDDAGREPAPVVYLHGAAPGMKRRSPLEGRSLPPRADDERERHSDPVFQADPAGHADQAEPVDPAEQLAQAEKLLLTRLRRRSLSVAEARTLVEETDLDADAADDLTARFRDLGYLDDARLAEQVVHSHLERKGLGRSGVEAEMRRRRIPPEVILQALEEAPDDEEARAIEAACKRAAQLTRFDDETIERRLTGFLMRKGYGSAVVRVAVKQALASVPRPSARTTSVRFR</sequence>
<dbReference type="Gene3D" id="1.10.10.10">
    <property type="entry name" value="Winged helix-like DNA-binding domain superfamily/Winged helix DNA-binding domain"/>
    <property type="match status" value="2"/>
</dbReference>
<dbReference type="InterPro" id="IPR036388">
    <property type="entry name" value="WH-like_DNA-bd_sf"/>
</dbReference>
<protein>
    <recommendedName>
        <fullName evidence="3 5">Regulatory protein RecX</fullName>
    </recommendedName>
</protein>
<accession>A0A3M8LCW2</accession>
<dbReference type="GO" id="GO:0005737">
    <property type="term" value="C:cytoplasm"/>
    <property type="evidence" value="ECO:0007669"/>
    <property type="project" value="UniProtKB-SubCell"/>
</dbReference>